<keyword evidence="6" id="KW-0869">Chloride channel</keyword>
<feature type="transmembrane region" description="Helical" evidence="6">
    <location>
        <begin position="266"/>
        <end position="286"/>
    </location>
</feature>
<dbReference type="AlphaFoldDB" id="A0AAV5US42"/>
<dbReference type="PANTHER" id="PTHR10736:SF61">
    <property type="entry name" value="BESTROPHIN HOMOLOG 24"/>
    <property type="match status" value="1"/>
</dbReference>
<evidence type="ECO:0000313" key="9">
    <source>
        <dbReference type="Proteomes" id="UP001432322"/>
    </source>
</evidence>
<keyword evidence="4 6" id="KW-0472">Membrane</keyword>
<protein>
    <recommendedName>
        <fullName evidence="6">Bestrophin homolog</fullName>
    </recommendedName>
</protein>
<feature type="region of interest" description="Disordered" evidence="7">
    <location>
        <begin position="348"/>
        <end position="368"/>
    </location>
</feature>
<feature type="transmembrane region" description="Helical" evidence="6">
    <location>
        <begin position="234"/>
        <end position="254"/>
    </location>
</feature>
<evidence type="ECO:0000256" key="4">
    <source>
        <dbReference type="ARBA" id="ARBA00023136"/>
    </source>
</evidence>
<evidence type="ECO:0000256" key="7">
    <source>
        <dbReference type="SAM" id="MobiDB-lite"/>
    </source>
</evidence>
<comment type="similarity">
    <text evidence="5 6">Belongs to the anion channel-forming bestrophin (TC 1.A.46) family. Calcium-sensitive chloride channel subfamily.</text>
</comment>
<gene>
    <name evidence="8" type="ORF">PFISCL1PPCAC_355</name>
</gene>
<keyword evidence="6" id="KW-0868">Chloride</keyword>
<name>A0AAV5US42_9BILA</name>
<evidence type="ECO:0000256" key="5">
    <source>
        <dbReference type="ARBA" id="ARBA00034769"/>
    </source>
</evidence>
<keyword evidence="6" id="KW-0407">Ion channel</keyword>
<accession>A0AAV5US42</accession>
<reference evidence="8" key="1">
    <citation type="submission" date="2023-10" db="EMBL/GenBank/DDBJ databases">
        <title>Genome assembly of Pristionchus species.</title>
        <authorList>
            <person name="Yoshida K."/>
            <person name="Sommer R.J."/>
        </authorList>
    </citation>
    <scope>NUCLEOTIDE SEQUENCE</scope>
    <source>
        <strain evidence="8">RS5133</strain>
    </source>
</reference>
<dbReference type="Proteomes" id="UP001432322">
    <property type="component" value="Unassembled WGS sequence"/>
</dbReference>
<keyword evidence="9" id="KW-1185">Reference proteome</keyword>
<dbReference type="PANTHER" id="PTHR10736">
    <property type="entry name" value="BESTROPHIN"/>
    <property type="match status" value="1"/>
</dbReference>
<dbReference type="Pfam" id="PF01062">
    <property type="entry name" value="Bestrophin"/>
    <property type="match status" value="1"/>
</dbReference>
<feature type="region of interest" description="Disordered" evidence="7">
    <location>
        <begin position="525"/>
        <end position="564"/>
    </location>
</feature>
<dbReference type="EMBL" id="BTSY01000001">
    <property type="protein sequence ID" value="GMT09058.1"/>
    <property type="molecule type" value="Genomic_DNA"/>
</dbReference>
<keyword evidence="2 6" id="KW-0812">Transmembrane</keyword>
<comment type="function">
    <text evidence="6">Forms chloride channels.</text>
</comment>
<evidence type="ECO:0000256" key="6">
    <source>
        <dbReference type="RuleBase" id="RU363126"/>
    </source>
</evidence>
<dbReference type="GO" id="GO:0005254">
    <property type="term" value="F:chloride channel activity"/>
    <property type="evidence" value="ECO:0007669"/>
    <property type="project" value="UniProtKB-KW"/>
</dbReference>
<dbReference type="InterPro" id="IPR021134">
    <property type="entry name" value="Bestrophin-like"/>
</dbReference>
<evidence type="ECO:0000256" key="3">
    <source>
        <dbReference type="ARBA" id="ARBA00022989"/>
    </source>
</evidence>
<evidence type="ECO:0000313" key="8">
    <source>
        <dbReference type="EMBL" id="GMT09058.1"/>
    </source>
</evidence>
<sequence>MTLNYHKEIMTSHPWTFFKLLFNWKASVWKSVSVELLVWLIIYGIITVIYRTALADWQMRSFENVVLFFESRLSYFPLDLMLGFYIKLNVERWNYRYLRIGYIDNPCLMVAEYVRGHNEIGRQFRRTIIRYCSLGQIIIFRDISMRCRKRFPTLDSIVKQGFMTEAEKIEFEKYNIHYKQWICFNWAYALVYEARKRGLIKSDIFTKEVVDQLKVFRSDLEWCNNYDWTPIPLLYSHVVCLAVHFYFAVALIARQHVISEDAPNKIQIDIYFPLMPALQFIFYMGWMKIAEMMINPFGEDDDDWEVNALIDRNINMGMAIVDGGFDRPPELRKDPFWDCDVWEPLYAEDSTKDNGDGERGMRGSASQANFHPKGEVRMVSLANGRKISDAHQLRDHAVSAWDDNLDRPIRKGPSVLSMDGLRNIRSNIQKTAHYEFKPDGNGVASRKAENGKVTGKMIPRSKIDARAETVVGEIVAEPNGPGIMVMTLEQAMKQHLPPPSVPKEVAPPPPSIDFDEIFRAGRFLDADGAPLPREEMGELNTAPLDQVDESKKLPKSYGLPRFPL</sequence>
<keyword evidence="3 6" id="KW-1133">Transmembrane helix</keyword>
<keyword evidence="6" id="KW-1003">Cell membrane</keyword>
<dbReference type="GO" id="GO:0034707">
    <property type="term" value="C:chloride channel complex"/>
    <property type="evidence" value="ECO:0007669"/>
    <property type="project" value="UniProtKB-KW"/>
</dbReference>
<feature type="transmembrane region" description="Helical" evidence="6">
    <location>
        <begin position="36"/>
        <end position="53"/>
    </location>
</feature>
<keyword evidence="6" id="KW-0406">Ion transport</keyword>
<dbReference type="GO" id="GO:0005886">
    <property type="term" value="C:plasma membrane"/>
    <property type="evidence" value="ECO:0007669"/>
    <property type="project" value="UniProtKB-SubCell"/>
</dbReference>
<organism evidence="8 9">
    <name type="scientific">Pristionchus fissidentatus</name>
    <dbReference type="NCBI Taxonomy" id="1538716"/>
    <lineage>
        <taxon>Eukaryota</taxon>
        <taxon>Metazoa</taxon>
        <taxon>Ecdysozoa</taxon>
        <taxon>Nematoda</taxon>
        <taxon>Chromadorea</taxon>
        <taxon>Rhabditida</taxon>
        <taxon>Rhabditina</taxon>
        <taxon>Diplogasteromorpha</taxon>
        <taxon>Diplogasteroidea</taxon>
        <taxon>Neodiplogasteridae</taxon>
        <taxon>Pristionchus</taxon>
    </lineage>
</organism>
<proteinExistence type="inferred from homology"/>
<evidence type="ECO:0000256" key="1">
    <source>
        <dbReference type="ARBA" id="ARBA00004370"/>
    </source>
</evidence>
<evidence type="ECO:0000256" key="2">
    <source>
        <dbReference type="ARBA" id="ARBA00022692"/>
    </source>
</evidence>
<keyword evidence="6" id="KW-0813">Transport</keyword>
<feature type="compositionally biased region" description="Basic and acidic residues" evidence="7">
    <location>
        <begin position="349"/>
        <end position="361"/>
    </location>
</feature>
<comment type="subcellular location">
    <subcellularLocation>
        <location evidence="6">Cell membrane</location>
        <topology evidence="6">Multi-pass membrane protein</topology>
    </subcellularLocation>
    <subcellularLocation>
        <location evidence="1">Membrane</location>
    </subcellularLocation>
</comment>
<dbReference type="InterPro" id="IPR000615">
    <property type="entry name" value="Bestrophin"/>
</dbReference>
<comment type="caution">
    <text evidence="8">The sequence shown here is derived from an EMBL/GenBank/DDBJ whole genome shotgun (WGS) entry which is preliminary data.</text>
</comment>